<organism evidence="2 3">
    <name type="scientific">Penicillium chermesinum</name>
    <dbReference type="NCBI Taxonomy" id="63820"/>
    <lineage>
        <taxon>Eukaryota</taxon>
        <taxon>Fungi</taxon>
        <taxon>Dikarya</taxon>
        <taxon>Ascomycota</taxon>
        <taxon>Pezizomycotina</taxon>
        <taxon>Eurotiomycetes</taxon>
        <taxon>Eurotiomycetidae</taxon>
        <taxon>Eurotiales</taxon>
        <taxon>Aspergillaceae</taxon>
        <taxon>Penicillium</taxon>
    </lineage>
</organism>
<reference evidence="2" key="1">
    <citation type="submission" date="2022-11" db="EMBL/GenBank/DDBJ databases">
        <authorList>
            <person name="Petersen C."/>
        </authorList>
    </citation>
    <scope>NUCLEOTIDE SEQUENCE</scope>
    <source>
        <strain evidence="2">IBT 19713</strain>
    </source>
</reference>
<evidence type="ECO:0000313" key="2">
    <source>
        <dbReference type="EMBL" id="KAJ5239734.1"/>
    </source>
</evidence>
<dbReference type="GeneID" id="83200953"/>
<proteinExistence type="predicted"/>
<evidence type="ECO:0000313" key="3">
    <source>
        <dbReference type="Proteomes" id="UP001150941"/>
    </source>
</evidence>
<protein>
    <submittedName>
        <fullName evidence="2">Uncharacterized protein</fullName>
    </submittedName>
</protein>
<dbReference type="PROSITE" id="PS51257">
    <property type="entry name" value="PROKAR_LIPOPROTEIN"/>
    <property type="match status" value="1"/>
</dbReference>
<dbReference type="AlphaFoldDB" id="A0A9W9P857"/>
<feature type="signal peptide" evidence="1">
    <location>
        <begin position="1"/>
        <end position="19"/>
    </location>
</feature>
<keyword evidence="3" id="KW-1185">Reference proteome</keyword>
<comment type="caution">
    <text evidence="2">The sequence shown here is derived from an EMBL/GenBank/DDBJ whole genome shotgun (WGS) entry which is preliminary data.</text>
</comment>
<gene>
    <name evidence="2" type="ORF">N7468_004353</name>
</gene>
<dbReference type="Proteomes" id="UP001150941">
    <property type="component" value="Unassembled WGS sequence"/>
</dbReference>
<dbReference type="EMBL" id="JAPQKS010000003">
    <property type="protein sequence ID" value="KAJ5239734.1"/>
    <property type="molecule type" value="Genomic_DNA"/>
</dbReference>
<dbReference type="RefSeq" id="XP_058332653.1">
    <property type="nucleotide sequence ID" value="XM_058473650.1"/>
</dbReference>
<reference evidence="2" key="2">
    <citation type="journal article" date="2023" name="IMA Fungus">
        <title>Comparative genomic study of the Penicillium genus elucidates a diverse pangenome and 15 lateral gene transfer events.</title>
        <authorList>
            <person name="Petersen C."/>
            <person name="Sorensen T."/>
            <person name="Nielsen M.R."/>
            <person name="Sondergaard T.E."/>
            <person name="Sorensen J.L."/>
            <person name="Fitzpatrick D.A."/>
            <person name="Frisvad J.C."/>
            <person name="Nielsen K.L."/>
        </authorList>
    </citation>
    <scope>NUCLEOTIDE SEQUENCE</scope>
    <source>
        <strain evidence="2">IBT 19713</strain>
    </source>
</reference>
<accession>A0A9W9P857</accession>
<feature type="chain" id="PRO_5040889556" evidence="1">
    <location>
        <begin position="20"/>
        <end position="112"/>
    </location>
</feature>
<keyword evidence="1" id="KW-0732">Signal</keyword>
<evidence type="ECO:0000256" key="1">
    <source>
        <dbReference type="SAM" id="SignalP"/>
    </source>
</evidence>
<name>A0A9W9P857_9EURO</name>
<sequence>MKVGLFMFNLFFTFLGCLSLSFNNDPSRAHILTRPAVSEICGGLGVSFMNVGSGIGYVGRSEPSVEPQCFSCHDGVVTRGFGPNEEERWILVKDLDRGSQSNSVYFRDTAAE</sequence>